<dbReference type="InterPro" id="IPR036291">
    <property type="entry name" value="NAD(P)-bd_dom_sf"/>
</dbReference>
<dbReference type="NCBIfam" id="NF004826">
    <property type="entry name" value="PRK06182.1"/>
    <property type="match status" value="1"/>
</dbReference>
<proteinExistence type="inferred from homology"/>
<dbReference type="PANTHER" id="PTHR44169">
    <property type="entry name" value="NADPH-DEPENDENT 1-ACYLDIHYDROXYACETONE PHOSPHATE REDUCTASE"/>
    <property type="match status" value="1"/>
</dbReference>
<evidence type="ECO:0000313" key="4">
    <source>
        <dbReference type="EMBL" id="MEF2254984.1"/>
    </source>
</evidence>
<accession>A0ABU7V5L6</accession>
<comment type="similarity">
    <text evidence="1 3">Belongs to the short-chain dehydrogenases/reductases (SDR) family.</text>
</comment>
<dbReference type="Gene3D" id="3.40.50.720">
    <property type="entry name" value="NAD(P)-binding Rossmann-like Domain"/>
    <property type="match status" value="1"/>
</dbReference>
<dbReference type="CDD" id="cd05374">
    <property type="entry name" value="17beta-HSD-like_SDR_c"/>
    <property type="match status" value="1"/>
</dbReference>
<keyword evidence="2" id="KW-0560">Oxidoreductase</keyword>
<keyword evidence="5" id="KW-1185">Reference proteome</keyword>
<evidence type="ECO:0000313" key="5">
    <source>
        <dbReference type="Proteomes" id="UP001351900"/>
    </source>
</evidence>
<reference evidence="4 5" key="1">
    <citation type="submission" date="2024-01" db="EMBL/GenBank/DDBJ databases">
        <title>the genome sequence of strain Microbacterium schleiferi NBRC 15075.</title>
        <authorList>
            <person name="Ding Y."/>
            <person name="Zhang G."/>
        </authorList>
    </citation>
    <scope>NUCLEOTIDE SEQUENCE [LARGE SCALE GENOMIC DNA]</scope>
    <source>
        <strain evidence="4 5">NBRC 15075</strain>
    </source>
</reference>
<dbReference type="Proteomes" id="UP001351900">
    <property type="component" value="Unassembled WGS sequence"/>
</dbReference>
<evidence type="ECO:0000256" key="1">
    <source>
        <dbReference type="ARBA" id="ARBA00006484"/>
    </source>
</evidence>
<evidence type="ECO:0000256" key="3">
    <source>
        <dbReference type="RuleBase" id="RU000363"/>
    </source>
</evidence>
<comment type="caution">
    <text evidence="4">The sequence shown here is derived from an EMBL/GenBank/DDBJ whole genome shotgun (WGS) entry which is preliminary data.</text>
</comment>
<dbReference type="PANTHER" id="PTHR44169:SF6">
    <property type="entry name" value="NADPH-DEPENDENT 1-ACYLDIHYDROXYACETONE PHOSPHATE REDUCTASE"/>
    <property type="match status" value="1"/>
</dbReference>
<dbReference type="SUPFAM" id="SSF51735">
    <property type="entry name" value="NAD(P)-binding Rossmann-fold domains"/>
    <property type="match status" value="1"/>
</dbReference>
<dbReference type="InterPro" id="IPR002347">
    <property type="entry name" value="SDR_fam"/>
</dbReference>
<dbReference type="PRINTS" id="PR00080">
    <property type="entry name" value="SDRFAMILY"/>
</dbReference>
<evidence type="ECO:0000256" key="2">
    <source>
        <dbReference type="ARBA" id="ARBA00023002"/>
    </source>
</evidence>
<sequence length="276" mass="29980">MSPKPRPVALITGASSGIGHATALALAARGWIVYGAARRVDRMQELTASGCKVLEMDVTDDASLRAGVDRILQEQRRLDVLVNNAGYGSYGALEDVPIEEARRQFEVNVFGLARLTQLVLPTMRALGRGRIINVSSIGGRIYEPIGSWYHATKFAVEGLSDSLRIELAPHGIDVVIIQPGPIRTEWNTISRRSAQEYSGAGPYAAQARALVRNYERVDDSPASGTPEDVAAAIVRAATARRPKTRYATPASAKIVVAARRLLPDRVMDLILRRLAM</sequence>
<name>A0ABU7V5L6_9MICO</name>
<dbReference type="Pfam" id="PF00106">
    <property type="entry name" value="adh_short"/>
    <property type="match status" value="1"/>
</dbReference>
<dbReference type="RefSeq" id="WP_331791384.1">
    <property type="nucleotide sequence ID" value="NZ_BAAAUO010000012.1"/>
</dbReference>
<organism evidence="4 5">
    <name type="scientific">Microbacterium schleiferi</name>
    <dbReference type="NCBI Taxonomy" id="69362"/>
    <lineage>
        <taxon>Bacteria</taxon>
        <taxon>Bacillati</taxon>
        <taxon>Actinomycetota</taxon>
        <taxon>Actinomycetes</taxon>
        <taxon>Micrococcales</taxon>
        <taxon>Microbacteriaceae</taxon>
        <taxon>Microbacterium</taxon>
    </lineage>
</organism>
<gene>
    <name evidence="4" type="ORF">V2V91_07515</name>
</gene>
<dbReference type="PRINTS" id="PR00081">
    <property type="entry name" value="GDHRDH"/>
</dbReference>
<protein>
    <submittedName>
        <fullName evidence="4">Oxidoreductase</fullName>
    </submittedName>
</protein>
<dbReference type="EMBL" id="JAZHOV010000004">
    <property type="protein sequence ID" value="MEF2254984.1"/>
    <property type="molecule type" value="Genomic_DNA"/>
</dbReference>